<comment type="caution">
    <text evidence="1">The sequence shown here is derived from an EMBL/GenBank/DDBJ whole genome shotgun (WGS) entry which is preliminary data.</text>
</comment>
<name>A0ACC5WI06_PANGG</name>
<proteinExistence type="predicted"/>
<sequence>MDDQSALVNLDNLLLQLALETRELAQKKDDLTQQIQVCKVDIQEKKKCIDETHKTIQKLDEDIQQKQNTVKCYKENVKSLHGTSDLLLQYEKTLEAELERRQESYNQDMKMFQERMENYWKIFQQHKEEYLQNPLATKLLKIQAENEEIERRIRAKEEEIIAKEKELKALQENHDLCDSVQKHGESNEQQAAPSESDTQCEVDMTSHQDPQPQGNKTDQEDVQIEMDEKASEKNQDQADGGDESNSSEVGVIGSTIWTNSEIRGEQSQGADQNGQEHTAEVDMNTNTSCGSDALEEMMEAEEQQESAEATVEEGSNEGAVCPPSSPVQMRALDTPTFCLISSPSTSQGHQEGGETPAFVFSMNSGPNTPTFSGFDCNFEVGPNQHEESPFTFSSSYFSKKSPETKLPGFLFDETESRTEEEFAFSFSSKSPQPKESGGTGDAFPFSFCLGKF</sequence>
<accession>A0ACC5WI06</accession>
<evidence type="ECO:0000313" key="2">
    <source>
        <dbReference type="Proteomes" id="UP000829447"/>
    </source>
</evidence>
<gene>
    <name evidence="1" type="ORF">PGIGA_G00218610</name>
</gene>
<protein>
    <submittedName>
        <fullName evidence="1">Uncharacterized protein</fullName>
    </submittedName>
</protein>
<dbReference type="Proteomes" id="UP000829447">
    <property type="component" value="Linkage Group LG5"/>
</dbReference>
<dbReference type="EMBL" id="CM040458">
    <property type="protein sequence ID" value="MCI4378692.1"/>
    <property type="molecule type" value="Genomic_DNA"/>
</dbReference>
<reference evidence="1 2" key="1">
    <citation type="journal article" date="2022" name="bioRxiv">
        <title>An ancient truncated duplication of the anti-Mullerian hormone receptor type 2 gene is a potential conserved master sex determinant in the Pangasiidae catfish family.</title>
        <authorList>
            <person name="Wen M."/>
            <person name="Pan Q."/>
            <person name="Jouanno E."/>
            <person name="Montfort J."/>
            <person name="Zahm M."/>
            <person name="Cabau C."/>
            <person name="Klopp C."/>
            <person name="Iampietro C."/>
            <person name="Roques C."/>
            <person name="Bouchez O."/>
            <person name="Castinel A."/>
            <person name="Donnadieu C."/>
            <person name="Parrinello H."/>
            <person name="Poncet C."/>
            <person name="Belmonte E."/>
            <person name="Gautier V."/>
            <person name="Avarre J.-C."/>
            <person name="Dugue R."/>
            <person name="Gustiano R."/>
            <person name="Ha T.T.T."/>
            <person name="Campet M."/>
            <person name="Sriphairoj K."/>
            <person name="Ribolli J."/>
            <person name="de Almeida F.L."/>
            <person name="Desvignes T."/>
            <person name="Postlethwait J.H."/>
            <person name="Bucao C.F."/>
            <person name="Robinson-Rechavi M."/>
            <person name="Bobe J."/>
            <person name="Herpin A."/>
            <person name="Guiguen Y."/>
        </authorList>
    </citation>
    <scope>NUCLEOTIDE SEQUENCE [LARGE SCALE GENOMIC DNA]</scope>
    <source>
        <strain evidence="1">YG-Dec2019</strain>
    </source>
</reference>
<evidence type="ECO:0000313" key="1">
    <source>
        <dbReference type="EMBL" id="MCI4378692.1"/>
    </source>
</evidence>
<keyword evidence="2" id="KW-1185">Reference proteome</keyword>
<organism evidence="1 2">
    <name type="scientific">Pangasianodon gigas</name>
    <name type="common">Mekong giant catfish</name>
    <name type="synonym">Pangasius gigas</name>
    <dbReference type="NCBI Taxonomy" id="30993"/>
    <lineage>
        <taxon>Eukaryota</taxon>
        <taxon>Metazoa</taxon>
        <taxon>Chordata</taxon>
        <taxon>Craniata</taxon>
        <taxon>Vertebrata</taxon>
        <taxon>Euteleostomi</taxon>
        <taxon>Actinopterygii</taxon>
        <taxon>Neopterygii</taxon>
        <taxon>Teleostei</taxon>
        <taxon>Ostariophysi</taxon>
        <taxon>Siluriformes</taxon>
        <taxon>Pangasiidae</taxon>
        <taxon>Pangasianodon</taxon>
    </lineage>
</organism>